<keyword evidence="2" id="KW-1185">Reference proteome</keyword>
<dbReference type="AlphaFoldDB" id="A0AAQ3PFQ2"/>
<name>A0AAQ3PFQ2_PASNO</name>
<evidence type="ECO:0000313" key="1">
    <source>
        <dbReference type="EMBL" id="WVZ49964.1"/>
    </source>
</evidence>
<protein>
    <submittedName>
        <fullName evidence="1">Uncharacterized protein</fullName>
    </submittedName>
</protein>
<dbReference type="EMBL" id="CP144745">
    <property type="protein sequence ID" value="WVZ49964.1"/>
    <property type="molecule type" value="Genomic_DNA"/>
</dbReference>
<proteinExistence type="predicted"/>
<evidence type="ECO:0000313" key="2">
    <source>
        <dbReference type="Proteomes" id="UP001341281"/>
    </source>
</evidence>
<reference evidence="1 2" key="1">
    <citation type="submission" date="2024-02" db="EMBL/GenBank/DDBJ databases">
        <title>High-quality chromosome-scale genome assembly of Pensacola bahiagrass (Paspalum notatum Flugge var. saurae).</title>
        <authorList>
            <person name="Vega J.M."/>
            <person name="Podio M."/>
            <person name="Orjuela J."/>
            <person name="Siena L.A."/>
            <person name="Pessino S.C."/>
            <person name="Combes M.C."/>
            <person name="Mariac C."/>
            <person name="Albertini E."/>
            <person name="Pupilli F."/>
            <person name="Ortiz J.P.A."/>
            <person name="Leblanc O."/>
        </authorList>
    </citation>
    <scope>NUCLEOTIDE SEQUENCE [LARGE SCALE GENOMIC DNA]</scope>
    <source>
        <strain evidence="1">R1</strain>
        <tissue evidence="1">Leaf</tissue>
    </source>
</reference>
<accession>A0AAQ3PFQ2</accession>
<organism evidence="1 2">
    <name type="scientific">Paspalum notatum var. saurae</name>
    <dbReference type="NCBI Taxonomy" id="547442"/>
    <lineage>
        <taxon>Eukaryota</taxon>
        <taxon>Viridiplantae</taxon>
        <taxon>Streptophyta</taxon>
        <taxon>Embryophyta</taxon>
        <taxon>Tracheophyta</taxon>
        <taxon>Spermatophyta</taxon>
        <taxon>Magnoliopsida</taxon>
        <taxon>Liliopsida</taxon>
        <taxon>Poales</taxon>
        <taxon>Poaceae</taxon>
        <taxon>PACMAD clade</taxon>
        <taxon>Panicoideae</taxon>
        <taxon>Andropogonodae</taxon>
        <taxon>Paspaleae</taxon>
        <taxon>Paspalinae</taxon>
        <taxon>Paspalum</taxon>
    </lineage>
</organism>
<dbReference type="Proteomes" id="UP001341281">
    <property type="component" value="Chromosome 01"/>
</dbReference>
<gene>
    <name evidence="1" type="ORF">U9M48_001275</name>
</gene>
<sequence>MRLPCPAGCSPLSGRRPSRGVLVNIVYLSRFLSRSPWQHLFTPSSILDRLLRYLLHLDDTHVVPVLHSCALRDVKPPRRAGAIAAPHLASPLPPSRPRDTSGLWEGKEAMAVADASSWWCVTASRAKR</sequence>